<dbReference type="Gene3D" id="3.40.50.300">
    <property type="entry name" value="P-loop containing nucleotide triphosphate hydrolases"/>
    <property type="match status" value="3"/>
</dbReference>
<proteinExistence type="predicted"/>
<evidence type="ECO:0000313" key="9">
    <source>
        <dbReference type="Proteomes" id="UP001428817"/>
    </source>
</evidence>
<keyword evidence="1 5" id="KW-0547">Nucleotide-binding</keyword>
<sequence length="677" mass="74254">MSTRRDEIAAEQRHVDRVYERLAELRAEARDLRSAGYRRGQERHPGALFERDVMVFQASRMLRELETEHEGLVFGRLDNVSGQAQYVGRLGVRDPNFESLVVDWRAPAAAAFYRATPESPMDVVRRRTIRSFGQRVTDLTDDLLMPDAAPEGMPVVGEGSLMADLSRARGPAMRDIVATIQREQDEAVRAPAGGITEITGGPGTGKTAVALHRAAYLLYADRRRFSGGVLVIGPSPVFMDYISRVLPSLGEDTVELRALGGVLDGVTASRVDPPELAELKGSGRMRRLLKAALALDPPGAPTELRLVYRGQVLRLSGTRLTEVRQAVHRMRVVPNRARREAATALLDALWRSGSDLGLERDALLTELGDRSEFDDFLDAWWPELRPTDVLSWLGDPDRLASVAGRGYRPAQVAGLAASWRSADGEPEPAWSVADVPLLDELRVLAGERGQGRRGREFFYGHVIVDEAQDLSPMQWRMLGRRGQYASWTIVGDPAQSSWPLPDEAAKARESALGRVKQRRRFQLTTNYRNSAEIFELAASVVRDDVPPSELPKPVRSTGFPPSILSVTAADLPATCAKAADELLAAVEGTVGVITTMGRREEVAGWLGTRLAEGDASEQRLRVAGSLEAKGLEYDAVVLVEPAELIAESSTGKRALYVALTRATQRLTVLASDDSWHP</sequence>
<dbReference type="InterPro" id="IPR000212">
    <property type="entry name" value="DNA_helicase_UvrD/REP"/>
</dbReference>
<organism evidence="8 9">
    <name type="scientific">Pseudonocardia eucalypti</name>
    <dbReference type="NCBI Taxonomy" id="648755"/>
    <lineage>
        <taxon>Bacteria</taxon>
        <taxon>Bacillati</taxon>
        <taxon>Actinomycetota</taxon>
        <taxon>Actinomycetes</taxon>
        <taxon>Pseudonocardiales</taxon>
        <taxon>Pseudonocardiaceae</taxon>
        <taxon>Pseudonocardia</taxon>
    </lineage>
</organism>
<dbReference type="InterPro" id="IPR014016">
    <property type="entry name" value="UvrD-like_ATP-bd"/>
</dbReference>
<keyword evidence="2 5" id="KW-0378">Hydrolase</keyword>
<dbReference type="RefSeq" id="WP_185059366.1">
    <property type="nucleotide sequence ID" value="NZ_BAABJP010000015.1"/>
</dbReference>
<feature type="coiled-coil region" evidence="6">
    <location>
        <begin position="8"/>
        <end position="35"/>
    </location>
</feature>
<dbReference type="PROSITE" id="PS51198">
    <property type="entry name" value="UVRD_HELICASE_ATP_BIND"/>
    <property type="match status" value="1"/>
</dbReference>
<dbReference type="PANTHER" id="PTHR11070:SF45">
    <property type="entry name" value="DNA 3'-5' HELICASE"/>
    <property type="match status" value="1"/>
</dbReference>
<feature type="domain" description="UvrD-like helicase ATP-binding" evidence="7">
    <location>
        <begin position="179"/>
        <end position="530"/>
    </location>
</feature>
<evidence type="ECO:0000313" key="8">
    <source>
        <dbReference type="EMBL" id="GAA5157244.1"/>
    </source>
</evidence>
<gene>
    <name evidence="8" type="ORF">GCM10023321_35220</name>
</gene>
<dbReference type="Pfam" id="PF13538">
    <property type="entry name" value="UvrD_C_2"/>
    <property type="match status" value="1"/>
</dbReference>
<keyword evidence="3 5" id="KW-0347">Helicase</keyword>
<dbReference type="InterPro" id="IPR027785">
    <property type="entry name" value="UvrD-like_helicase_C"/>
</dbReference>
<evidence type="ECO:0000256" key="1">
    <source>
        <dbReference type="ARBA" id="ARBA00022741"/>
    </source>
</evidence>
<evidence type="ECO:0000259" key="7">
    <source>
        <dbReference type="PROSITE" id="PS51198"/>
    </source>
</evidence>
<dbReference type="PANTHER" id="PTHR11070">
    <property type="entry name" value="UVRD / RECB / PCRA DNA HELICASE FAMILY MEMBER"/>
    <property type="match status" value="1"/>
</dbReference>
<accession>A0ABP9Q8I2</accession>
<evidence type="ECO:0000256" key="4">
    <source>
        <dbReference type="ARBA" id="ARBA00022840"/>
    </source>
</evidence>
<protein>
    <submittedName>
        <fullName evidence="8">AAA family ATPase</fullName>
    </submittedName>
</protein>
<feature type="binding site" evidence="5">
    <location>
        <begin position="200"/>
        <end position="207"/>
    </location>
    <ligand>
        <name>ATP</name>
        <dbReference type="ChEBI" id="CHEBI:30616"/>
    </ligand>
</feature>
<evidence type="ECO:0000256" key="3">
    <source>
        <dbReference type="ARBA" id="ARBA00022806"/>
    </source>
</evidence>
<reference evidence="9" key="1">
    <citation type="journal article" date="2019" name="Int. J. Syst. Evol. Microbiol.">
        <title>The Global Catalogue of Microorganisms (GCM) 10K type strain sequencing project: providing services to taxonomists for standard genome sequencing and annotation.</title>
        <authorList>
            <consortium name="The Broad Institute Genomics Platform"/>
            <consortium name="The Broad Institute Genome Sequencing Center for Infectious Disease"/>
            <person name="Wu L."/>
            <person name="Ma J."/>
        </authorList>
    </citation>
    <scope>NUCLEOTIDE SEQUENCE [LARGE SCALE GENOMIC DNA]</scope>
    <source>
        <strain evidence="9">JCM 18303</strain>
    </source>
</reference>
<evidence type="ECO:0000256" key="2">
    <source>
        <dbReference type="ARBA" id="ARBA00022801"/>
    </source>
</evidence>
<keyword evidence="4 5" id="KW-0067">ATP-binding</keyword>
<comment type="caution">
    <text evidence="8">The sequence shown here is derived from an EMBL/GenBank/DDBJ whole genome shotgun (WGS) entry which is preliminary data.</text>
</comment>
<keyword evidence="6" id="KW-0175">Coiled coil</keyword>
<evidence type="ECO:0000256" key="6">
    <source>
        <dbReference type="SAM" id="Coils"/>
    </source>
</evidence>
<keyword evidence="9" id="KW-1185">Reference proteome</keyword>
<dbReference type="SUPFAM" id="SSF52540">
    <property type="entry name" value="P-loop containing nucleoside triphosphate hydrolases"/>
    <property type="match status" value="1"/>
</dbReference>
<name>A0ABP9Q8I2_9PSEU</name>
<dbReference type="Proteomes" id="UP001428817">
    <property type="component" value="Unassembled WGS sequence"/>
</dbReference>
<dbReference type="EMBL" id="BAABJP010000015">
    <property type="protein sequence ID" value="GAA5157244.1"/>
    <property type="molecule type" value="Genomic_DNA"/>
</dbReference>
<dbReference type="InterPro" id="IPR027417">
    <property type="entry name" value="P-loop_NTPase"/>
</dbReference>
<evidence type="ECO:0000256" key="5">
    <source>
        <dbReference type="PROSITE-ProRule" id="PRU00560"/>
    </source>
</evidence>